<keyword evidence="2" id="KW-1185">Reference proteome</keyword>
<protein>
    <submittedName>
        <fullName evidence="1">Uncharacterized protein</fullName>
    </submittedName>
</protein>
<proteinExistence type="predicted"/>
<reference evidence="2" key="1">
    <citation type="submission" date="2016-10" db="EMBL/GenBank/DDBJ databases">
        <title>Frankia sp. NRRL B-16386 Genome sequencing.</title>
        <authorList>
            <person name="Ghodhbane-Gtari F."/>
            <person name="Swanson E."/>
            <person name="Gueddou A."/>
            <person name="Hezbri K."/>
            <person name="Ktari K."/>
            <person name="Nouioui I."/>
            <person name="Morris K."/>
            <person name="Simpson S."/>
            <person name="Abebe-Akele F."/>
            <person name="Thomas K."/>
            <person name="Gtari M."/>
            <person name="Tisa L.S."/>
        </authorList>
    </citation>
    <scope>NUCLEOTIDE SEQUENCE [LARGE SCALE GENOMIC DNA]</scope>
    <source>
        <strain evidence="2">NRRL B-16386</strain>
    </source>
</reference>
<comment type="caution">
    <text evidence="1">The sequence shown here is derived from an EMBL/GenBank/DDBJ whole genome shotgun (WGS) entry which is preliminary data.</text>
</comment>
<organism evidence="1 2">
    <name type="scientific">Pseudofrankia asymbiotica</name>
    <dbReference type="NCBI Taxonomy" id="1834516"/>
    <lineage>
        <taxon>Bacteria</taxon>
        <taxon>Bacillati</taxon>
        <taxon>Actinomycetota</taxon>
        <taxon>Actinomycetes</taxon>
        <taxon>Frankiales</taxon>
        <taxon>Frankiaceae</taxon>
        <taxon>Pseudofrankia</taxon>
    </lineage>
</organism>
<dbReference type="Proteomes" id="UP000188929">
    <property type="component" value="Unassembled WGS sequence"/>
</dbReference>
<gene>
    <name evidence="1" type="ORF">BL253_37265</name>
</gene>
<evidence type="ECO:0000313" key="1">
    <source>
        <dbReference type="EMBL" id="ONH21929.1"/>
    </source>
</evidence>
<name>A0A1V2HZ54_9ACTN</name>
<accession>A0A1V2HZ54</accession>
<evidence type="ECO:0000313" key="2">
    <source>
        <dbReference type="Proteomes" id="UP000188929"/>
    </source>
</evidence>
<dbReference type="EMBL" id="MOMC01000131">
    <property type="protein sequence ID" value="ONH21929.1"/>
    <property type="molecule type" value="Genomic_DNA"/>
</dbReference>
<sequence>MLGEGVLDPWRDLAIHLAVDQAVLGTGWGTISGDLRERIDQATDAAAYVLDHALRPGGETWASGQGRRPGNSA</sequence>
<dbReference type="AlphaFoldDB" id="A0A1V2HZ54"/>